<reference evidence="4 5" key="1">
    <citation type="submission" date="2018-07" db="EMBL/GenBank/DDBJ databases">
        <title>Genome sequencing of oomycete isolates from Chile give support for New Zealand origin for Phytophthora kernoviae and make available the first Nothophytophthora sp. genome.</title>
        <authorList>
            <person name="Studholme D.J."/>
            <person name="Sanfuentes E."/>
            <person name="Panda P."/>
            <person name="Hill R."/>
            <person name="Sambles C."/>
            <person name="Grant M."/>
            <person name="Williams N.M."/>
            <person name="Mcdougal R.L."/>
        </authorList>
    </citation>
    <scope>NUCLEOTIDE SEQUENCE [LARGE SCALE GENOMIC DNA]</scope>
    <source>
        <strain evidence="3">Chile6</strain>
        <strain evidence="2">Chile7</strain>
    </source>
</reference>
<organism evidence="3 4">
    <name type="scientific">Phytophthora kernoviae</name>
    <dbReference type="NCBI Taxonomy" id="325452"/>
    <lineage>
        <taxon>Eukaryota</taxon>
        <taxon>Sar</taxon>
        <taxon>Stramenopiles</taxon>
        <taxon>Oomycota</taxon>
        <taxon>Peronosporomycetes</taxon>
        <taxon>Peronosporales</taxon>
        <taxon>Peronosporaceae</taxon>
        <taxon>Phytophthora</taxon>
    </lineage>
</organism>
<dbReference type="AlphaFoldDB" id="A0A3F2RHA2"/>
<gene>
    <name evidence="2" type="ORF">BBJ29_005680</name>
    <name evidence="3" type="ORF">BBP00_00007737</name>
</gene>
<feature type="region of interest" description="Disordered" evidence="1">
    <location>
        <begin position="1"/>
        <end position="25"/>
    </location>
</feature>
<evidence type="ECO:0000256" key="1">
    <source>
        <dbReference type="SAM" id="MobiDB-lite"/>
    </source>
</evidence>
<dbReference type="Proteomes" id="UP000277300">
    <property type="component" value="Unassembled WGS sequence"/>
</dbReference>
<evidence type="ECO:0000313" key="4">
    <source>
        <dbReference type="Proteomes" id="UP000277300"/>
    </source>
</evidence>
<dbReference type="EMBL" id="MBDO02000334">
    <property type="protein sequence ID" value="RLN56982.1"/>
    <property type="molecule type" value="Genomic_DNA"/>
</dbReference>
<evidence type="ECO:0000313" key="2">
    <source>
        <dbReference type="EMBL" id="RLN50966.1"/>
    </source>
</evidence>
<dbReference type="EMBL" id="MBAD02001940">
    <property type="protein sequence ID" value="RLN50966.1"/>
    <property type="molecule type" value="Genomic_DNA"/>
</dbReference>
<sequence>MPINRDLPAGIPTRTQSNDRIGAKKPSGLNVARFIAREDELHQARQYTHFHETNASRALWEEKQNRQNGSGARVQQHKRLEEERDLMNKEVLMIRQARLKNYYDTCYQEWERELRARGLALVRDRD</sequence>
<dbReference type="Pfam" id="PF15104">
    <property type="entry name" value="CFAP141"/>
    <property type="match status" value="1"/>
</dbReference>
<accession>A0A3F2RHA2</accession>
<dbReference type="OrthoDB" id="60474at2759"/>
<name>A0A3F2RHA2_9STRA</name>
<comment type="caution">
    <text evidence="3">The sequence shown here is derived from an EMBL/GenBank/DDBJ whole genome shotgun (WGS) entry which is preliminary data.</text>
</comment>
<dbReference type="InterPro" id="IPR029375">
    <property type="entry name" value="CFAP141"/>
</dbReference>
<dbReference type="Proteomes" id="UP000284657">
    <property type="component" value="Unassembled WGS sequence"/>
</dbReference>
<evidence type="ECO:0000313" key="5">
    <source>
        <dbReference type="Proteomes" id="UP000284657"/>
    </source>
</evidence>
<protein>
    <submittedName>
        <fullName evidence="3">Uncharacterized protein</fullName>
    </submittedName>
</protein>
<evidence type="ECO:0000313" key="3">
    <source>
        <dbReference type="EMBL" id="RLN56982.1"/>
    </source>
</evidence>
<proteinExistence type="predicted"/>